<protein>
    <submittedName>
        <fullName evidence="1">Uncharacterized protein</fullName>
    </submittedName>
</protein>
<dbReference type="Proteomes" id="UP000614200">
    <property type="component" value="Unassembled WGS sequence"/>
</dbReference>
<name>A0ABR9ZYI5_9FIRM</name>
<comment type="caution">
    <text evidence="1">The sequence shown here is derived from an EMBL/GenBank/DDBJ whole genome shotgun (WGS) entry which is preliminary data.</text>
</comment>
<dbReference type="RefSeq" id="WP_194703749.1">
    <property type="nucleotide sequence ID" value="NZ_JADKNH010000016.1"/>
</dbReference>
<proteinExistence type="predicted"/>
<sequence>MKKILKPSKTHLFNTTKIYKLKSSTDFPKLSYHKIPQYKIILSQIYSKYLHKCDQDNTKPISLNMMKAKYGLPNNLNNYFIVNPKLKNAYNPSTIQIENAYKLIFILDMDLDTANLFLESLHFQRFDSLMASNQGKLINYCLRCGYDFWKTNEFLIKHGVDGLI</sequence>
<organism evidence="1 2">
    <name type="scientific">Fusibacter ferrireducens</name>
    <dbReference type="NCBI Taxonomy" id="2785058"/>
    <lineage>
        <taxon>Bacteria</taxon>
        <taxon>Bacillati</taxon>
        <taxon>Bacillota</taxon>
        <taxon>Clostridia</taxon>
        <taxon>Eubacteriales</taxon>
        <taxon>Eubacteriales Family XII. Incertae Sedis</taxon>
        <taxon>Fusibacter</taxon>
    </lineage>
</organism>
<keyword evidence="2" id="KW-1185">Reference proteome</keyword>
<evidence type="ECO:0000313" key="1">
    <source>
        <dbReference type="EMBL" id="MBF4695512.1"/>
    </source>
</evidence>
<reference evidence="1 2" key="1">
    <citation type="submission" date="2020-11" db="EMBL/GenBank/DDBJ databases">
        <title>Fusibacter basophilias sp. nov.</title>
        <authorList>
            <person name="Qiu D."/>
        </authorList>
    </citation>
    <scope>NUCLEOTIDE SEQUENCE [LARGE SCALE GENOMIC DNA]</scope>
    <source>
        <strain evidence="1 2">Q10-2</strain>
    </source>
</reference>
<dbReference type="EMBL" id="JADKNH010000016">
    <property type="protein sequence ID" value="MBF4695512.1"/>
    <property type="molecule type" value="Genomic_DNA"/>
</dbReference>
<evidence type="ECO:0000313" key="2">
    <source>
        <dbReference type="Proteomes" id="UP000614200"/>
    </source>
</evidence>
<gene>
    <name evidence="1" type="ORF">ISU02_20660</name>
</gene>
<accession>A0ABR9ZYI5</accession>